<gene>
    <name evidence="3" type="ORF">FB45DRAFT_901053</name>
</gene>
<dbReference type="PROSITE" id="PS50097">
    <property type="entry name" value="BTB"/>
    <property type="match status" value="1"/>
</dbReference>
<feature type="compositionally biased region" description="Pro residues" evidence="1">
    <location>
        <begin position="46"/>
        <end position="56"/>
    </location>
</feature>
<reference evidence="3" key="1">
    <citation type="submission" date="2023-03" db="EMBL/GenBank/DDBJ databases">
        <title>Massive genome expansion in bonnet fungi (Mycena s.s.) driven by repeated elements and novel gene families across ecological guilds.</title>
        <authorList>
            <consortium name="Lawrence Berkeley National Laboratory"/>
            <person name="Harder C.B."/>
            <person name="Miyauchi S."/>
            <person name="Viragh M."/>
            <person name="Kuo A."/>
            <person name="Thoen E."/>
            <person name="Andreopoulos B."/>
            <person name="Lu D."/>
            <person name="Skrede I."/>
            <person name="Drula E."/>
            <person name="Henrissat B."/>
            <person name="Morin E."/>
            <person name="Kohler A."/>
            <person name="Barry K."/>
            <person name="LaButti K."/>
            <person name="Morin E."/>
            <person name="Salamov A."/>
            <person name="Lipzen A."/>
            <person name="Mereny Z."/>
            <person name="Hegedus B."/>
            <person name="Baldrian P."/>
            <person name="Stursova M."/>
            <person name="Weitz H."/>
            <person name="Taylor A."/>
            <person name="Grigoriev I.V."/>
            <person name="Nagy L.G."/>
            <person name="Martin F."/>
            <person name="Kauserud H."/>
        </authorList>
    </citation>
    <scope>NUCLEOTIDE SEQUENCE</scope>
    <source>
        <strain evidence="3">9284</strain>
    </source>
</reference>
<feature type="compositionally biased region" description="Polar residues" evidence="1">
    <location>
        <begin position="15"/>
        <end position="39"/>
    </location>
</feature>
<proteinExistence type="predicted"/>
<dbReference type="Pfam" id="PF00651">
    <property type="entry name" value="BTB"/>
    <property type="match status" value="1"/>
</dbReference>
<dbReference type="InterPro" id="IPR011333">
    <property type="entry name" value="SKP1/BTB/POZ_sf"/>
</dbReference>
<evidence type="ECO:0000256" key="1">
    <source>
        <dbReference type="SAM" id="MobiDB-lite"/>
    </source>
</evidence>
<keyword evidence="4" id="KW-1185">Reference proteome</keyword>
<evidence type="ECO:0000313" key="4">
    <source>
        <dbReference type="Proteomes" id="UP001221142"/>
    </source>
</evidence>
<feature type="compositionally biased region" description="Polar residues" evidence="1">
    <location>
        <begin position="65"/>
        <end position="83"/>
    </location>
</feature>
<feature type="compositionally biased region" description="Low complexity" evidence="1">
    <location>
        <begin position="215"/>
        <end position="228"/>
    </location>
</feature>
<dbReference type="Proteomes" id="UP001221142">
    <property type="component" value="Unassembled WGS sequence"/>
</dbReference>
<dbReference type="Gene3D" id="3.30.710.10">
    <property type="entry name" value="Potassium Channel Kv1.1, Chain A"/>
    <property type="match status" value="1"/>
</dbReference>
<sequence>MASLIPSIATKAEPPSSQDSNWLAYPTGNSSQEQENTIPSDVPEQLPAPNPSPPPNRESSTSTSATEPQPLSETPSMGAQQPFSLLAAEPQTTLTAGLEESMPQTQQPVEPYPTLSPLTGPIVLKDIERVPDLPPLADDDEELDSSLETLVAKMRPRTQSQEIIPLPVKPVKIEVKTESVSGPLPRRSPTSAIIDLTESSPSPPPSHSKPKRKQTPASTSSSFSTAEPPSKRAKTESQARFPAAQKHSDHWLLDGNIIIQVHGTKFRLHRSFLVKHSAWFAELIEGGMINVPDIYRCEEDGMPMYILTLPNLTAKDFERLLDGFDNAIKYVHKDPSFPRVAGILRAATALSFDHFREWATQFLKDRWPASLEEFSGAEDIKHATESVVLARTCDVPEILKRAMYELVRKAEYGQPQTGSGSGNHVQLAPEDFRALIRARDKLTVMWMTTMGASSFSPPFATCASAVPPPAAAPGEGGEGAPVAPPPPPQQAGPPCTTLDQLLSGKAHHKLMRESGIADEYIYDPICGLEALVEADWAGEGYCKGCVELRRGIWEGTRERLWRDLGEWFGLVGE</sequence>
<evidence type="ECO:0000313" key="3">
    <source>
        <dbReference type="EMBL" id="KAJ7641805.1"/>
    </source>
</evidence>
<evidence type="ECO:0000259" key="2">
    <source>
        <dbReference type="PROSITE" id="PS50097"/>
    </source>
</evidence>
<feature type="region of interest" description="Disordered" evidence="1">
    <location>
        <begin position="178"/>
        <end position="241"/>
    </location>
</feature>
<accession>A0AAD7C8J7</accession>
<feature type="region of interest" description="Disordered" evidence="1">
    <location>
        <begin position="466"/>
        <end position="493"/>
    </location>
</feature>
<dbReference type="PANTHER" id="PTHR48125:SF10">
    <property type="entry name" value="OS12G0136300 PROTEIN"/>
    <property type="match status" value="1"/>
</dbReference>
<dbReference type="AlphaFoldDB" id="A0AAD7C8J7"/>
<feature type="domain" description="BTB" evidence="2">
    <location>
        <begin position="255"/>
        <end position="322"/>
    </location>
</feature>
<dbReference type="EMBL" id="JARKIF010000004">
    <property type="protein sequence ID" value="KAJ7641805.1"/>
    <property type="molecule type" value="Genomic_DNA"/>
</dbReference>
<dbReference type="PANTHER" id="PTHR48125">
    <property type="entry name" value="LP07818P1"/>
    <property type="match status" value="1"/>
</dbReference>
<feature type="region of interest" description="Disordered" evidence="1">
    <location>
        <begin position="1"/>
        <end position="120"/>
    </location>
</feature>
<protein>
    <recommendedName>
        <fullName evidence="2">BTB domain-containing protein</fullName>
    </recommendedName>
</protein>
<dbReference type="CDD" id="cd18186">
    <property type="entry name" value="BTB_POZ_ZBTB_KLHL-like"/>
    <property type="match status" value="1"/>
</dbReference>
<organism evidence="3 4">
    <name type="scientific">Roridomyces roridus</name>
    <dbReference type="NCBI Taxonomy" id="1738132"/>
    <lineage>
        <taxon>Eukaryota</taxon>
        <taxon>Fungi</taxon>
        <taxon>Dikarya</taxon>
        <taxon>Basidiomycota</taxon>
        <taxon>Agaricomycotina</taxon>
        <taxon>Agaricomycetes</taxon>
        <taxon>Agaricomycetidae</taxon>
        <taxon>Agaricales</taxon>
        <taxon>Marasmiineae</taxon>
        <taxon>Mycenaceae</taxon>
        <taxon>Roridomyces</taxon>
    </lineage>
</organism>
<feature type="compositionally biased region" description="Pro residues" evidence="1">
    <location>
        <begin position="482"/>
        <end position="491"/>
    </location>
</feature>
<comment type="caution">
    <text evidence="3">The sequence shown here is derived from an EMBL/GenBank/DDBJ whole genome shotgun (WGS) entry which is preliminary data.</text>
</comment>
<dbReference type="SUPFAM" id="SSF54695">
    <property type="entry name" value="POZ domain"/>
    <property type="match status" value="1"/>
</dbReference>
<name>A0AAD7C8J7_9AGAR</name>
<dbReference type="InterPro" id="IPR000210">
    <property type="entry name" value="BTB/POZ_dom"/>
</dbReference>